<feature type="domain" description="C2H2-type" evidence="2">
    <location>
        <begin position="38"/>
        <end position="65"/>
    </location>
</feature>
<proteinExistence type="predicted"/>
<dbReference type="GO" id="GO:0008270">
    <property type="term" value="F:zinc ion binding"/>
    <property type="evidence" value="ECO:0007669"/>
    <property type="project" value="UniProtKB-KW"/>
</dbReference>
<organism evidence="3 4">
    <name type="scientific">Ensete ventricosum</name>
    <name type="common">Abyssinian banana</name>
    <name type="synonym">Musa ensete</name>
    <dbReference type="NCBI Taxonomy" id="4639"/>
    <lineage>
        <taxon>Eukaryota</taxon>
        <taxon>Viridiplantae</taxon>
        <taxon>Streptophyta</taxon>
        <taxon>Embryophyta</taxon>
        <taxon>Tracheophyta</taxon>
        <taxon>Spermatophyta</taxon>
        <taxon>Magnoliopsida</taxon>
        <taxon>Liliopsida</taxon>
        <taxon>Zingiberales</taxon>
        <taxon>Musaceae</taxon>
        <taxon>Ensete</taxon>
    </lineage>
</organism>
<comment type="caution">
    <text evidence="3">The sequence shown here is derived from an EMBL/GenBank/DDBJ whole genome shotgun (WGS) entry which is preliminary data.</text>
</comment>
<keyword evidence="1" id="KW-0479">Metal-binding</keyword>
<dbReference type="InterPro" id="IPR013087">
    <property type="entry name" value="Znf_C2H2_type"/>
</dbReference>
<accession>A0A426X600</accession>
<keyword evidence="1" id="KW-0863">Zinc-finger</keyword>
<keyword evidence="1" id="KW-0862">Zinc</keyword>
<reference evidence="3 4" key="1">
    <citation type="journal article" date="2014" name="Agronomy (Basel)">
        <title>A Draft Genome Sequence for Ensete ventricosum, the Drought-Tolerant Tree Against Hunger.</title>
        <authorList>
            <person name="Harrison J."/>
            <person name="Moore K.A."/>
            <person name="Paszkiewicz K."/>
            <person name="Jones T."/>
            <person name="Grant M."/>
            <person name="Ambacheew D."/>
            <person name="Muzemil S."/>
            <person name="Studholme D.J."/>
        </authorList>
    </citation>
    <scope>NUCLEOTIDE SEQUENCE [LARGE SCALE GENOMIC DNA]</scope>
</reference>
<evidence type="ECO:0000259" key="2">
    <source>
        <dbReference type="PROSITE" id="PS50157"/>
    </source>
</evidence>
<dbReference type="PANTHER" id="PTHR45730">
    <property type="entry name" value="ZINC FINGER PROTEIN JAGGED"/>
    <property type="match status" value="1"/>
</dbReference>
<dbReference type="SUPFAM" id="SSF57667">
    <property type="entry name" value="beta-beta-alpha zinc fingers"/>
    <property type="match status" value="1"/>
</dbReference>
<evidence type="ECO:0000313" key="3">
    <source>
        <dbReference type="EMBL" id="RRT34903.1"/>
    </source>
</evidence>
<dbReference type="Proteomes" id="UP000287651">
    <property type="component" value="Unassembled WGS sequence"/>
</dbReference>
<dbReference type="InterPro" id="IPR045320">
    <property type="entry name" value="JAGGED/SL1-like"/>
</dbReference>
<dbReference type="PROSITE" id="PS00028">
    <property type="entry name" value="ZINC_FINGER_C2H2_1"/>
    <property type="match status" value="1"/>
</dbReference>
<dbReference type="InterPro" id="IPR036236">
    <property type="entry name" value="Znf_C2H2_sf"/>
</dbReference>
<sequence>MEWLRHSHRHRRSLHLQVTLASSSSPSFDRETEDVRLFPCPFCDKKFLKFQALGGHQNAHKKRRTMAGWSSSSPLSCSIHFSSLLTAGVLRRHFPSPPTDPSLSRVRASTPLDRLASLLATGSGNRATDASGDETIDLLNWQRGSHHPQELLADASNSDGCPTELGLSFKL</sequence>
<gene>
    <name evidence="3" type="ORF">B296_00039162</name>
</gene>
<protein>
    <recommendedName>
        <fullName evidence="2">C2H2-type domain-containing protein</fullName>
    </recommendedName>
</protein>
<evidence type="ECO:0000256" key="1">
    <source>
        <dbReference type="PROSITE-ProRule" id="PRU00042"/>
    </source>
</evidence>
<dbReference type="PANTHER" id="PTHR45730:SF108">
    <property type="entry name" value="PROTEIN LATE FLOWERING"/>
    <property type="match status" value="1"/>
</dbReference>
<dbReference type="EMBL" id="AMZH03025868">
    <property type="protein sequence ID" value="RRT34903.1"/>
    <property type="molecule type" value="Genomic_DNA"/>
</dbReference>
<dbReference type="GO" id="GO:0003700">
    <property type="term" value="F:DNA-binding transcription factor activity"/>
    <property type="evidence" value="ECO:0007669"/>
    <property type="project" value="InterPro"/>
</dbReference>
<name>A0A426X600_ENSVE</name>
<evidence type="ECO:0000313" key="4">
    <source>
        <dbReference type="Proteomes" id="UP000287651"/>
    </source>
</evidence>
<dbReference type="AlphaFoldDB" id="A0A426X600"/>
<dbReference type="PROSITE" id="PS50157">
    <property type="entry name" value="ZINC_FINGER_C2H2_2"/>
    <property type="match status" value="1"/>
</dbReference>